<gene>
    <name evidence="2" type="ORF">NLI96_g9835</name>
</gene>
<accession>A0AAD5UZ55</accession>
<protein>
    <recommendedName>
        <fullName evidence="4">F-box domain-containing protein</fullName>
    </recommendedName>
</protein>
<dbReference type="Proteomes" id="UP001212997">
    <property type="component" value="Unassembled WGS sequence"/>
</dbReference>
<evidence type="ECO:0008006" key="4">
    <source>
        <dbReference type="Google" id="ProtNLM"/>
    </source>
</evidence>
<evidence type="ECO:0000313" key="3">
    <source>
        <dbReference type="Proteomes" id="UP001212997"/>
    </source>
</evidence>
<feature type="region of interest" description="Disordered" evidence="1">
    <location>
        <begin position="1"/>
        <end position="56"/>
    </location>
</feature>
<feature type="compositionally biased region" description="Low complexity" evidence="1">
    <location>
        <begin position="108"/>
        <end position="124"/>
    </location>
</feature>
<dbReference type="AlphaFoldDB" id="A0AAD5UZ55"/>
<reference evidence="2" key="1">
    <citation type="submission" date="2022-07" db="EMBL/GenBank/DDBJ databases">
        <title>Genome Sequence of Physisporinus lineatus.</title>
        <authorList>
            <person name="Buettner E."/>
        </authorList>
    </citation>
    <scope>NUCLEOTIDE SEQUENCE</scope>
    <source>
        <strain evidence="2">VT162</strain>
    </source>
</reference>
<sequence>MVATPHSHPHSHLHSHPHSHSQLHHHHHQHQHQHHSGQQVQARPYPRPHPGSIPPELTSEILGYFHGSGDWKTLAACSLVTPSWTFSAQRFLFRRVEVRPKKRVVDSSTYSYSSPYSHPYSHSHSQSKPHYRRHHNDNDNDNDEHVEHLGRLLSFLRVEDTVVCGFVRVLVVGRCWVGGAKVRSIEIGSVIEVVEALPSLKVLEISDLDLILGSSSIDSESTGSQQQAQAQAQAPRCFELVKFDSVGLGKGVDGRVLWRFLGLFPVISKLHLSGFFFHLDDDEKEPNSLFKANVNFEEHDNSNANSGSNMNTVLLPSESFFNVHQAEIVSSEPRMFEIVGTTSRQCLKKLQTRFCPCSENTVRGVQALLDVASNLEEVELWIPERSPGECNCGTSDQLIPDPFPFFCSLLSCLESEIDLIFALHAWAGSLSSVIYTFRASFAEDVDFPDIGYERVSFCIVRSVCVWDS</sequence>
<feature type="region of interest" description="Disordered" evidence="1">
    <location>
        <begin position="108"/>
        <end position="143"/>
    </location>
</feature>
<comment type="caution">
    <text evidence="2">The sequence shown here is derived from an EMBL/GenBank/DDBJ whole genome shotgun (WGS) entry which is preliminary data.</text>
</comment>
<feature type="compositionally biased region" description="Basic residues" evidence="1">
    <location>
        <begin position="7"/>
        <end position="35"/>
    </location>
</feature>
<evidence type="ECO:0000256" key="1">
    <source>
        <dbReference type="SAM" id="MobiDB-lite"/>
    </source>
</evidence>
<feature type="compositionally biased region" description="Basic residues" evidence="1">
    <location>
        <begin position="125"/>
        <end position="135"/>
    </location>
</feature>
<dbReference type="EMBL" id="JANAWD010000520">
    <property type="protein sequence ID" value="KAJ3478332.1"/>
    <property type="molecule type" value="Genomic_DNA"/>
</dbReference>
<evidence type="ECO:0000313" key="2">
    <source>
        <dbReference type="EMBL" id="KAJ3478332.1"/>
    </source>
</evidence>
<organism evidence="2 3">
    <name type="scientific">Meripilus lineatus</name>
    <dbReference type="NCBI Taxonomy" id="2056292"/>
    <lineage>
        <taxon>Eukaryota</taxon>
        <taxon>Fungi</taxon>
        <taxon>Dikarya</taxon>
        <taxon>Basidiomycota</taxon>
        <taxon>Agaricomycotina</taxon>
        <taxon>Agaricomycetes</taxon>
        <taxon>Polyporales</taxon>
        <taxon>Meripilaceae</taxon>
        <taxon>Meripilus</taxon>
    </lineage>
</organism>
<keyword evidence="3" id="KW-1185">Reference proteome</keyword>
<name>A0AAD5UZ55_9APHY</name>
<proteinExistence type="predicted"/>
<dbReference type="InterPro" id="IPR036047">
    <property type="entry name" value="F-box-like_dom_sf"/>
</dbReference>
<dbReference type="SUPFAM" id="SSF81383">
    <property type="entry name" value="F-box domain"/>
    <property type="match status" value="1"/>
</dbReference>